<name>A0A1H7H294_RUMAL</name>
<dbReference type="OrthoDB" id="9801466at2"/>
<proteinExistence type="predicted"/>
<dbReference type="AlphaFoldDB" id="A0A1H7H294"/>
<gene>
    <name evidence="3" type="ORF">SAMN05216469_102337</name>
</gene>
<feature type="domain" description="Cyclophilin-like" evidence="2">
    <location>
        <begin position="44"/>
        <end position="153"/>
    </location>
</feature>
<dbReference type="EMBL" id="FOAT01000002">
    <property type="protein sequence ID" value="SEK43867.1"/>
    <property type="molecule type" value="Genomic_DNA"/>
</dbReference>
<feature type="signal peptide" evidence="1">
    <location>
        <begin position="1"/>
        <end position="20"/>
    </location>
</feature>
<keyword evidence="1" id="KW-0732">Signal</keyword>
<evidence type="ECO:0000259" key="2">
    <source>
        <dbReference type="Pfam" id="PF18050"/>
    </source>
</evidence>
<dbReference type="InterPro" id="IPR029000">
    <property type="entry name" value="Cyclophilin-like_dom_sf"/>
</dbReference>
<evidence type="ECO:0000313" key="3">
    <source>
        <dbReference type="EMBL" id="SEK43867.1"/>
    </source>
</evidence>
<dbReference type="Proteomes" id="UP000186015">
    <property type="component" value="Unassembled WGS sequence"/>
</dbReference>
<reference evidence="3 4" key="1">
    <citation type="submission" date="2016-10" db="EMBL/GenBank/DDBJ databases">
        <authorList>
            <person name="de Groot N.N."/>
        </authorList>
    </citation>
    <scope>NUCLEOTIDE SEQUENCE [LARGE SCALE GENOMIC DNA]</scope>
    <source>
        <strain evidence="3 4">KH2T6</strain>
    </source>
</reference>
<dbReference type="RefSeq" id="WP_081350438.1">
    <property type="nucleotide sequence ID" value="NZ_FOAT01000002.1"/>
</dbReference>
<evidence type="ECO:0000256" key="1">
    <source>
        <dbReference type="SAM" id="SignalP"/>
    </source>
</evidence>
<dbReference type="PROSITE" id="PS51257">
    <property type="entry name" value="PROKAR_LIPOPROTEIN"/>
    <property type="match status" value="1"/>
</dbReference>
<accession>A0A1H7H294</accession>
<dbReference type="SUPFAM" id="SSF50891">
    <property type="entry name" value="Cyclophilin-like"/>
    <property type="match status" value="1"/>
</dbReference>
<dbReference type="Pfam" id="PF18050">
    <property type="entry name" value="Cyclophil_like2"/>
    <property type="match status" value="1"/>
</dbReference>
<protein>
    <recommendedName>
        <fullName evidence="2">Cyclophilin-like domain-containing protein</fullName>
    </recommendedName>
</protein>
<evidence type="ECO:0000313" key="4">
    <source>
        <dbReference type="Proteomes" id="UP000186015"/>
    </source>
</evidence>
<dbReference type="Gene3D" id="2.40.100.20">
    <property type="match status" value="1"/>
</dbReference>
<dbReference type="InterPro" id="IPR041183">
    <property type="entry name" value="Cyclophilin-like"/>
</dbReference>
<feature type="chain" id="PRO_5010223904" description="Cyclophilin-like domain-containing protein" evidence="1">
    <location>
        <begin position="21"/>
        <end position="157"/>
    </location>
</feature>
<organism evidence="3 4">
    <name type="scientific">Ruminococcus albus</name>
    <dbReference type="NCBI Taxonomy" id="1264"/>
    <lineage>
        <taxon>Bacteria</taxon>
        <taxon>Bacillati</taxon>
        <taxon>Bacillota</taxon>
        <taxon>Clostridia</taxon>
        <taxon>Eubacteriales</taxon>
        <taxon>Oscillospiraceae</taxon>
        <taxon>Ruminococcus</taxon>
    </lineage>
</organism>
<sequence>MKLIEIIISILIGLMSSACGAPVSSGSGSNTSDVMEVSQMEIIIDVNDNKLTAELANSTAAKELAEKLKSEPITVTLNEYGGFEKVGDLPWSLTKTDEQLSTEPGDIMLYQGNQMTIFYNSNSWSYTKLGHIENTTQEELKALFGEGDVTVTLSLKE</sequence>